<reference evidence="5 6" key="1">
    <citation type="submission" date="2021-06" db="EMBL/GenBank/DDBJ databases">
        <authorList>
            <person name="Sun Q."/>
            <person name="Li D."/>
        </authorList>
    </citation>
    <scope>NUCLEOTIDE SEQUENCE [LARGE SCALE GENOMIC DNA]</scope>
    <source>
        <strain evidence="5 6">MSJ-2</strain>
    </source>
</reference>
<gene>
    <name evidence="5" type="ORF">KQI82_05890</name>
</gene>
<dbReference type="EMBL" id="JAHLQN010000001">
    <property type="protein sequence ID" value="MBU5626453.1"/>
    <property type="molecule type" value="Genomic_DNA"/>
</dbReference>
<keyword evidence="6" id="KW-1185">Reference proteome</keyword>
<dbReference type="PROSITE" id="PS51379">
    <property type="entry name" value="4FE4S_FER_2"/>
    <property type="match status" value="2"/>
</dbReference>
<dbReference type="PANTHER" id="PTHR43122:SF2">
    <property type="entry name" value="FERREDOXIN SUBUNIT OF PYRUVATE:FLAVODOXIN OXIDOREDUCTASE"/>
    <property type="match status" value="1"/>
</dbReference>
<dbReference type="RefSeq" id="WP_216631935.1">
    <property type="nucleotide sequence ID" value="NZ_JAHLQN010000001.1"/>
</dbReference>
<dbReference type="PANTHER" id="PTHR43122">
    <property type="entry name" value="FERREDOXIN SUBUNIT OF PYRUVATE:FLAVODOXIN OXIDOREDUCTASE-RELATED"/>
    <property type="match status" value="1"/>
</dbReference>
<feature type="domain" description="4Fe-4S ferredoxin-type" evidence="4">
    <location>
        <begin position="3"/>
        <end position="32"/>
    </location>
</feature>
<dbReference type="Pfam" id="PF13237">
    <property type="entry name" value="Fer4_10"/>
    <property type="match status" value="1"/>
</dbReference>
<feature type="domain" description="4Fe-4S ferredoxin-type" evidence="4">
    <location>
        <begin position="41"/>
        <end position="70"/>
    </location>
</feature>
<evidence type="ECO:0000256" key="3">
    <source>
        <dbReference type="ARBA" id="ARBA00023014"/>
    </source>
</evidence>
<comment type="caution">
    <text evidence="5">The sequence shown here is derived from an EMBL/GenBank/DDBJ whole genome shotgun (WGS) entry which is preliminary data.</text>
</comment>
<organism evidence="5 6">
    <name type="scientific">Dysosmobacter acutus</name>
    <dbReference type="NCBI Taxonomy" id="2841504"/>
    <lineage>
        <taxon>Bacteria</taxon>
        <taxon>Bacillati</taxon>
        <taxon>Bacillota</taxon>
        <taxon>Clostridia</taxon>
        <taxon>Eubacteriales</taxon>
        <taxon>Oscillospiraceae</taxon>
        <taxon>Dysosmobacter</taxon>
    </lineage>
</organism>
<proteinExistence type="predicted"/>
<evidence type="ECO:0000256" key="2">
    <source>
        <dbReference type="ARBA" id="ARBA00023004"/>
    </source>
</evidence>
<dbReference type="PROSITE" id="PS00198">
    <property type="entry name" value="4FE4S_FER_1"/>
    <property type="match status" value="2"/>
</dbReference>
<evidence type="ECO:0000313" key="6">
    <source>
        <dbReference type="Proteomes" id="UP000787672"/>
    </source>
</evidence>
<evidence type="ECO:0000313" key="5">
    <source>
        <dbReference type="EMBL" id="MBU5626453.1"/>
    </source>
</evidence>
<dbReference type="InterPro" id="IPR017896">
    <property type="entry name" value="4Fe4S_Fe-S-bd"/>
</dbReference>
<keyword evidence="3" id="KW-0411">Iron-sulfur</keyword>
<dbReference type="InterPro" id="IPR017900">
    <property type="entry name" value="4Fe4S_Fe_S_CS"/>
</dbReference>
<sequence length="70" mass="7505">MTAKVTFDQERCKGCELCTSVCPKHIVAIDQTVINCKGYHPAAVTDITECIACASCAKICPDSVITVEKV</sequence>
<protein>
    <submittedName>
        <fullName evidence="5">4Fe-4S binding protein</fullName>
    </submittedName>
</protein>
<evidence type="ECO:0000256" key="1">
    <source>
        <dbReference type="ARBA" id="ARBA00022723"/>
    </source>
</evidence>
<name>A0ABS6F839_9FIRM</name>
<evidence type="ECO:0000259" key="4">
    <source>
        <dbReference type="PROSITE" id="PS51379"/>
    </source>
</evidence>
<keyword evidence="2" id="KW-0408">Iron</keyword>
<dbReference type="Proteomes" id="UP000787672">
    <property type="component" value="Unassembled WGS sequence"/>
</dbReference>
<keyword evidence="1" id="KW-0479">Metal-binding</keyword>
<accession>A0ABS6F839</accession>